<gene>
    <name evidence="2" type="ORF">GNLVRS02_ARAD1B23464g</name>
</gene>
<reference evidence="2" key="2">
    <citation type="submission" date="2014-06" db="EMBL/GenBank/DDBJ databases">
        <title>The complete genome of Blastobotrys (Arxula) adeninivorans LS3 - a yeast of biotechnological interest.</title>
        <authorList>
            <person name="Kunze G."/>
            <person name="Gaillardin C."/>
            <person name="Czernicka M."/>
            <person name="Durrens P."/>
            <person name="Martin T."/>
            <person name="Boer E."/>
            <person name="Gabaldon T."/>
            <person name="Cruz J."/>
            <person name="Talla E."/>
            <person name="Marck C."/>
            <person name="Goffeau A."/>
            <person name="Barbe V."/>
            <person name="Baret P."/>
            <person name="Baronian K."/>
            <person name="Beier S."/>
            <person name="Bleykasten C."/>
            <person name="Bode R."/>
            <person name="Casaregola S."/>
            <person name="Despons L."/>
            <person name="Fairhead C."/>
            <person name="Giersberg M."/>
            <person name="Gierski P."/>
            <person name="Hahnel U."/>
            <person name="Hartmann A."/>
            <person name="Jankowska D."/>
            <person name="Jubin C."/>
            <person name="Jung P."/>
            <person name="Lafontaine I."/>
            <person name="Leh-Louis V."/>
            <person name="Lemaire M."/>
            <person name="Marcet-Houben M."/>
            <person name="Mascher M."/>
            <person name="Morel G."/>
            <person name="Richard G.-F."/>
            <person name="Riechen J."/>
            <person name="Sacerdot C."/>
            <person name="Sarkar A."/>
            <person name="Savel G."/>
            <person name="Schacherer J."/>
            <person name="Sherman D."/>
            <person name="Straub M.-L."/>
            <person name="Stein N."/>
            <person name="Thierry A."/>
            <person name="Trautwein-Schult A."/>
            <person name="Westhof E."/>
            <person name="Worch S."/>
            <person name="Dujon B."/>
            <person name="Souciet J.-L."/>
            <person name="Wincker P."/>
            <person name="Scholz U."/>
            <person name="Neuveglise N."/>
        </authorList>
    </citation>
    <scope>NUCLEOTIDE SEQUENCE</scope>
    <source>
        <strain evidence="2">LS3</strain>
    </source>
</reference>
<protein>
    <submittedName>
        <fullName evidence="2">ARAD1B23464p</fullName>
    </submittedName>
</protein>
<organism evidence="2">
    <name type="scientific">Blastobotrys adeninivorans</name>
    <name type="common">Yeast</name>
    <name type="synonym">Arxula adeninivorans</name>
    <dbReference type="NCBI Taxonomy" id="409370"/>
    <lineage>
        <taxon>Eukaryota</taxon>
        <taxon>Fungi</taxon>
        <taxon>Dikarya</taxon>
        <taxon>Ascomycota</taxon>
        <taxon>Saccharomycotina</taxon>
        <taxon>Dipodascomycetes</taxon>
        <taxon>Dipodascales</taxon>
        <taxon>Trichomonascaceae</taxon>
        <taxon>Blastobotrys</taxon>
    </lineage>
</organism>
<dbReference type="PANTHER" id="PTHR40370:SF1">
    <property type="entry name" value="DUF3074 DOMAIN-CONTAINING PROTEIN"/>
    <property type="match status" value="1"/>
</dbReference>
<dbReference type="InterPro" id="IPR023393">
    <property type="entry name" value="START-like_dom_sf"/>
</dbReference>
<dbReference type="AlphaFoldDB" id="A0A060T6Y9"/>
<dbReference type="PhylomeDB" id="A0A060T6Y9"/>
<dbReference type="PANTHER" id="PTHR40370">
    <property type="entry name" value="EXPRESSED PROTEIN"/>
    <property type="match status" value="1"/>
</dbReference>
<reference evidence="2" key="1">
    <citation type="submission" date="2014-02" db="EMBL/GenBank/DDBJ databases">
        <authorList>
            <person name="Genoscope - CEA"/>
        </authorList>
    </citation>
    <scope>NUCLEOTIDE SEQUENCE</scope>
    <source>
        <strain evidence="2">LS3</strain>
    </source>
</reference>
<dbReference type="EMBL" id="HG937692">
    <property type="protein sequence ID" value="CDP36895.1"/>
    <property type="molecule type" value="Genomic_DNA"/>
</dbReference>
<dbReference type="Gene3D" id="3.30.530.20">
    <property type="match status" value="1"/>
</dbReference>
<dbReference type="SUPFAM" id="SSF55961">
    <property type="entry name" value="Bet v1-like"/>
    <property type="match status" value="1"/>
</dbReference>
<dbReference type="InterPro" id="IPR024500">
    <property type="entry name" value="DUF3074"/>
</dbReference>
<evidence type="ECO:0000313" key="2">
    <source>
        <dbReference type="EMBL" id="CDP36895.1"/>
    </source>
</evidence>
<accession>A0A060T6Y9</accession>
<sequence>MVFAFRLKTYTQEDVPTTSEAAKAALELADDIKKSWSKGKLHKFAEADVQTYNKRIDGDFWMSRISRHKDIDYDTFRKWIFENHTENEVKYIPLLDSFKLLEDPVEGHPEWRSILVHYKFPRFFDDREMTVWIAAIEPDAEKKQFVVVSLPSDRDISPGVTEAVYCSVEVVTQTEDGVEWLMAQASDAKGNIPRWIQDRSVTASVVEDVPSFIKWAREQK</sequence>
<feature type="domain" description="DUF3074" evidence="1">
    <location>
        <begin position="61"/>
        <end position="216"/>
    </location>
</feature>
<evidence type="ECO:0000259" key="1">
    <source>
        <dbReference type="Pfam" id="PF11274"/>
    </source>
</evidence>
<dbReference type="Pfam" id="PF11274">
    <property type="entry name" value="DUF3074"/>
    <property type="match status" value="1"/>
</dbReference>
<proteinExistence type="predicted"/>
<name>A0A060T6Y9_BLAAD</name>